<accession>A0A6J4MNU8</accession>
<dbReference type="InterPro" id="IPR029058">
    <property type="entry name" value="AB_hydrolase_fold"/>
</dbReference>
<evidence type="ECO:0000256" key="7">
    <source>
        <dbReference type="SAM" id="SignalP"/>
    </source>
</evidence>
<dbReference type="AlphaFoldDB" id="A0A6J4MNU8"/>
<reference evidence="8" key="1">
    <citation type="submission" date="2020-02" db="EMBL/GenBank/DDBJ databases">
        <authorList>
            <person name="Meier V. D."/>
        </authorList>
    </citation>
    <scope>NUCLEOTIDE SEQUENCE</scope>
    <source>
        <strain evidence="8">AVDCRST_MAG90</strain>
    </source>
</reference>
<keyword evidence="5" id="KW-0325">Glycoprotein</keyword>
<dbReference type="GO" id="GO:0004185">
    <property type="term" value="F:serine-type carboxypeptidase activity"/>
    <property type="evidence" value="ECO:0007669"/>
    <property type="project" value="InterPro"/>
</dbReference>
<dbReference type="PROSITE" id="PS51257">
    <property type="entry name" value="PROKAR_LIPOPROTEIN"/>
    <property type="match status" value="1"/>
</dbReference>
<name>A0A6J4MNU8_9HYPH</name>
<keyword evidence="3 7" id="KW-0732">Signal</keyword>
<feature type="non-terminal residue" evidence="8">
    <location>
        <position position="239"/>
    </location>
</feature>
<dbReference type="Gene3D" id="3.40.50.1820">
    <property type="entry name" value="alpha/beta hydrolase"/>
    <property type="match status" value="1"/>
</dbReference>
<keyword evidence="2" id="KW-0645">Protease</keyword>
<feature type="chain" id="PRO_5026919596" evidence="7">
    <location>
        <begin position="24"/>
        <end position="239"/>
    </location>
</feature>
<organism evidence="8">
    <name type="scientific">uncultured Microvirga sp</name>
    <dbReference type="NCBI Taxonomy" id="412392"/>
    <lineage>
        <taxon>Bacteria</taxon>
        <taxon>Pseudomonadati</taxon>
        <taxon>Pseudomonadota</taxon>
        <taxon>Alphaproteobacteria</taxon>
        <taxon>Hyphomicrobiales</taxon>
        <taxon>Methylobacteriaceae</taxon>
        <taxon>Microvirga</taxon>
        <taxon>environmental samples</taxon>
    </lineage>
</organism>
<gene>
    <name evidence="8" type="ORF">AVDCRST_MAG90-3266</name>
</gene>
<dbReference type="Pfam" id="PF00450">
    <property type="entry name" value="Peptidase_S10"/>
    <property type="match status" value="1"/>
</dbReference>
<dbReference type="PANTHER" id="PTHR11802:SF3">
    <property type="entry name" value="RETINOID-INDUCIBLE SERINE CARBOXYPEPTIDASE"/>
    <property type="match status" value="1"/>
</dbReference>
<keyword evidence="4" id="KW-0378">Hydrolase</keyword>
<sequence length="239" mass="25164">MTRLATLVAAALFACALPASLFAQPQPAPAEASRPTGQGGQRPPERGPERLPADSVTQHTVELPGRTLRLTATAGSIPLNDPQGGLQAEIGYVAYTLPNADPATRPVTFALNGGPGAASAYLHLGVLGPWRLPLDGPTISPSSSPALVPNAETWLDFTDLVFIDPVGTGYSRGVGSGEDLRNRYFNIEGDIGTLSEVVARWLRSRDRLLSPKFFVGESYGGFRGPKLANALRSDHGVAL</sequence>
<evidence type="ECO:0000256" key="4">
    <source>
        <dbReference type="ARBA" id="ARBA00022801"/>
    </source>
</evidence>
<proteinExistence type="predicted"/>
<dbReference type="EMBL" id="CADCUC010000693">
    <property type="protein sequence ID" value="CAA9364514.1"/>
    <property type="molecule type" value="Genomic_DNA"/>
</dbReference>
<evidence type="ECO:0000256" key="3">
    <source>
        <dbReference type="ARBA" id="ARBA00022729"/>
    </source>
</evidence>
<evidence type="ECO:0000256" key="6">
    <source>
        <dbReference type="SAM" id="MobiDB-lite"/>
    </source>
</evidence>
<dbReference type="PANTHER" id="PTHR11802">
    <property type="entry name" value="SERINE PROTEASE FAMILY S10 SERINE CARBOXYPEPTIDASE"/>
    <property type="match status" value="1"/>
</dbReference>
<feature type="region of interest" description="Disordered" evidence="6">
    <location>
        <begin position="26"/>
        <end position="60"/>
    </location>
</feature>
<feature type="signal peptide" evidence="7">
    <location>
        <begin position="1"/>
        <end position="23"/>
    </location>
</feature>
<evidence type="ECO:0000256" key="5">
    <source>
        <dbReference type="ARBA" id="ARBA00023180"/>
    </source>
</evidence>
<evidence type="ECO:0000256" key="1">
    <source>
        <dbReference type="ARBA" id="ARBA00022645"/>
    </source>
</evidence>
<dbReference type="GO" id="GO:0006508">
    <property type="term" value="P:proteolysis"/>
    <property type="evidence" value="ECO:0007669"/>
    <property type="project" value="UniProtKB-KW"/>
</dbReference>
<keyword evidence="1 8" id="KW-0121">Carboxypeptidase</keyword>
<dbReference type="InterPro" id="IPR001563">
    <property type="entry name" value="Peptidase_S10"/>
</dbReference>
<evidence type="ECO:0000313" key="8">
    <source>
        <dbReference type="EMBL" id="CAA9364514.1"/>
    </source>
</evidence>
<evidence type="ECO:0000256" key="2">
    <source>
        <dbReference type="ARBA" id="ARBA00022670"/>
    </source>
</evidence>
<dbReference type="SUPFAM" id="SSF53474">
    <property type="entry name" value="alpha/beta-Hydrolases"/>
    <property type="match status" value="1"/>
</dbReference>
<protein>
    <submittedName>
        <fullName evidence="8">Carboxypeptidase C (Cathepsin A)</fullName>
    </submittedName>
</protein>
<feature type="compositionally biased region" description="Basic and acidic residues" evidence="6">
    <location>
        <begin position="43"/>
        <end position="52"/>
    </location>
</feature>